<dbReference type="FunFam" id="3.90.1150.10:FF:000140">
    <property type="entry name" value="alanine aminotransferase 1"/>
    <property type="match status" value="1"/>
</dbReference>
<dbReference type="CDD" id="cd00609">
    <property type="entry name" value="AAT_like"/>
    <property type="match status" value="1"/>
</dbReference>
<dbReference type="PANTHER" id="PTHR11751:SF373">
    <property type="entry name" value="GLUTAMATE--GLYOXYLATE AMINOTRANSFERASE 2"/>
    <property type="match status" value="1"/>
</dbReference>
<reference evidence="8 9" key="1">
    <citation type="journal article" date="2015" name="Mol. Biochem. Parasitol.">
        <title>Identification of polymorphic genes for use in assemblage B genotyping assays through comparative genomics of multiple assemblage B Giardia duodenalis isolates.</title>
        <authorList>
            <person name="Wielinga C."/>
            <person name="Thompson R.C."/>
            <person name="Monis P."/>
            <person name="Ryan U."/>
        </authorList>
    </citation>
    <scope>NUCLEOTIDE SEQUENCE [LARGE SCALE GENOMIC DNA]</scope>
    <source>
        <strain evidence="8 9">BAH15c1</strain>
    </source>
</reference>
<comment type="subunit">
    <text evidence="2">Homodimer.</text>
</comment>
<name>A0A132NNI4_GIAIN</name>
<evidence type="ECO:0000256" key="2">
    <source>
        <dbReference type="ARBA" id="ARBA00011738"/>
    </source>
</evidence>
<dbReference type="PANTHER" id="PTHR11751">
    <property type="entry name" value="ALANINE AMINOTRANSFERASE"/>
    <property type="match status" value="1"/>
</dbReference>
<keyword evidence="3 8" id="KW-0032">Aminotransferase</keyword>
<evidence type="ECO:0000259" key="7">
    <source>
        <dbReference type="Pfam" id="PF00155"/>
    </source>
</evidence>
<proteinExistence type="inferred from homology"/>
<evidence type="ECO:0000313" key="8">
    <source>
        <dbReference type="EMBL" id="KWX11568.1"/>
    </source>
</evidence>
<evidence type="ECO:0000256" key="1">
    <source>
        <dbReference type="ARBA" id="ARBA00001933"/>
    </source>
</evidence>
<dbReference type="FunFam" id="3.40.640.10:FF:000104">
    <property type="entry name" value="Alanine aminotransferase, putative"/>
    <property type="match status" value="1"/>
</dbReference>
<dbReference type="InterPro" id="IPR015424">
    <property type="entry name" value="PyrdxlP-dep_Trfase"/>
</dbReference>
<dbReference type="GO" id="GO:0042853">
    <property type="term" value="P:L-alanine catabolic process"/>
    <property type="evidence" value="ECO:0007669"/>
    <property type="project" value="UniProtKB-UniPathway"/>
</dbReference>
<dbReference type="InterPro" id="IPR045088">
    <property type="entry name" value="ALAT1/2-like"/>
</dbReference>
<evidence type="ECO:0000256" key="3">
    <source>
        <dbReference type="ARBA" id="ARBA00022576"/>
    </source>
</evidence>
<feature type="domain" description="Aminotransferase class I/classII large" evidence="7">
    <location>
        <begin position="98"/>
        <end position="461"/>
    </location>
</feature>
<dbReference type="UniPathway" id="UPA00528">
    <property type="reaction ID" value="UER00586"/>
</dbReference>
<dbReference type="GO" id="GO:0030170">
    <property type="term" value="F:pyridoxal phosphate binding"/>
    <property type="evidence" value="ECO:0007669"/>
    <property type="project" value="InterPro"/>
</dbReference>
<protein>
    <submittedName>
        <fullName evidence="8">Putative Alanine aminotransferase</fullName>
    </submittedName>
</protein>
<comment type="caution">
    <text evidence="8">The sequence shown here is derived from an EMBL/GenBank/DDBJ whole genome shotgun (WGS) entry which is preliminary data.</text>
</comment>
<dbReference type="Gene3D" id="3.90.1150.10">
    <property type="entry name" value="Aspartate Aminotransferase, domain 1"/>
    <property type="match status" value="1"/>
</dbReference>
<dbReference type="GO" id="GO:0004021">
    <property type="term" value="F:L-alanine:2-oxoglutarate aminotransferase activity"/>
    <property type="evidence" value="ECO:0007669"/>
    <property type="project" value="TreeGrafter"/>
</dbReference>
<dbReference type="Pfam" id="PF00155">
    <property type="entry name" value="Aminotran_1_2"/>
    <property type="match status" value="1"/>
</dbReference>
<evidence type="ECO:0000256" key="4">
    <source>
        <dbReference type="ARBA" id="ARBA00022679"/>
    </source>
</evidence>
<dbReference type="InterPro" id="IPR004839">
    <property type="entry name" value="Aminotransferase_I/II_large"/>
</dbReference>
<evidence type="ECO:0000256" key="6">
    <source>
        <dbReference type="ARBA" id="ARBA00025785"/>
    </source>
</evidence>
<dbReference type="VEuPathDB" id="GiardiaDB:QR46_4462"/>
<accession>A0A132NNI4</accession>
<dbReference type="OrthoDB" id="1732682at2759"/>
<dbReference type="AlphaFoldDB" id="A0A132NNI4"/>
<dbReference type="Proteomes" id="UP000070089">
    <property type="component" value="Unassembled WGS sequence"/>
</dbReference>
<keyword evidence="5" id="KW-0663">Pyridoxal phosphate</keyword>
<organism evidence="8 9">
    <name type="scientific">Giardia duodenalis assemblage B</name>
    <dbReference type="NCBI Taxonomy" id="1394984"/>
    <lineage>
        <taxon>Eukaryota</taxon>
        <taxon>Metamonada</taxon>
        <taxon>Diplomonadida</taxon>
        <taxon>Hexamitidae</taxon>
        <taxon>Giardiinae</taxon>
        <taxon>Giardia</taxon>
    </lineage>
</organism>
<comment type="cofactor">
    <cofactor evidence="1">
        <name>pyridoxal 5'-phosphate</name>
        <dbReference type="ChEBI" id="CHEBI:597326"/>
    </cofactor>
</comment>
<sequence>MPYKPVLTPETCYKGLFDVKFSMVNLDLSSVEQKIAQKQVPFSSIIRCNLGNPQGVGQKPVTYLRQMIAGFACPDLIGKYVLPTDVEIRIKHILNSCSGKSSGSYQATAGIPAVVEDVAAYISDRDGIPCSPATICMANGATEAIMALLRPIIRCETDAILCPRPGFPLYASTIVYYGGKEVSYDLDESNEWALTQDALEAALQQCKDEGLTPRCLVLINPNNPTGSTLTESDIKNALRFAYENNMMVMSDEVYQTNIYEPDDFPFISARKLLYALNAEGECQGLELISIHSASKSIFGECGRRGGYWQAENLNPKFMEQIMDIISLGSTNTDGMVAMDVIVNPPRPGEPSYWTFKRECDALHTSLQRKARMVSQEMNSWKGLSCCKPSGAMYVFPRIHPPSAAIKAAELAGKEPDQLYCQDLLDNVGVFTLDGGMFGQKPGTYHLRMTILPSEEVMTDLLARWKVFHEEWIAKYSVDE</sequence>
<dbReference type="InterPro" id="IPR015421">
    <property type="entry name" value="PyrdxlP-dep_Trfase_major"/>
</dbReference>
<dbReference type="Gene3D" id="1.10.287.1970">
    <property type="match status" value="1"/>
</dbReference>
<evidence type="ECO:0000313" key="9">
    <source>
        <dbReference type="Proteomes" id="UP000070089"/>
    </source>
</evidence>
<dbReference type="Gene3D" id="3.40.640.10">
    <property type="entry name" value="Type I PLP-dependent aspartate aminotransferase-like (Major domain)"/>
    <property type="match status" value="1"/>
</dbReference>
<gene>
    <name evidence="8" type="ORF">QR46_4462</name>
</gene>
<dbReference type="EMBL" id="JXTI01000173">
    <property type="protein sequence ID" value="KWX11568.1"/>
    <property type="molecule type" value="Genomic_DNA"/>
</dbReference>
<evidence type="ECO:0000256" key="5">
    <source>
        <dbReference type="ARBA" id="ARBA00022898"/>
    </source>
</evidence>
<dbReference type="SUPFAM" id="SSF53383">
    <property type="entry name" value="PLP-dependent transferases"/>
    <property type="match status" value="1"/>
</dbReference>
<comment type="similarity">
    <text evidence="6">Belongs to the class-I pyridoxal-phosphate-dependent aminotransferase family. Alanine aminotransferase subfamily.</text>
</comment>
<keyword evidence="4 8" id="KW-0808">Transferase</keyword>
<dbReference type="InterPro" id="IPR015422">
    <property type="entry name" value="PyrdxlP-dep_Trfase_small"/>
</dbReference>